<dbReference type="PANTHER" id="PTHR43684">
    <property type="match status" value="1"/>
</dbReference>
<comment type="subcellular location">
    <subcellularLocation>
        <location evidence="1">Peroxisome</location>
    </subcellularLocation>
</comment>
<organism evidence="4 5">
    <name type="scientific">Endozoicomonas numazuensis</name>
    <dbReference type="NCBI Taxonomy" id="1137799"/>
    <lineage>
        <taxon>Bacteria</taxon>
        <taxon>Pseudomonadati</taxon>
        <taxon>Pseudomonadota</taxon>
        <taxon>Gammaproteobacteria</taxon>
        <taxon>Oceanospirillales</taxon>
        <taxon>Endozoicomonadaceae</taxon>
        <taxon>Endozoicomonas</taxon>
    </lineage>
</organism>
<dbReference type="InterPro" id="IPR051053">
    <property type="entry name" value="ECH/Chromodomain_protein"/>
</dbReference>
<evidence type="ECO:0000256" key="2">
    <source>
        <dbReference type="ARBA" id="ARBA00023140"/>
    </source>
</evidence>
<dbReference type="OrthoDB" id="9797151at2"/>
<dbReference type="STRING" id="1137799.GZ78_07465"/>
<keyword evidence="2" id="KW-0576">Peroxisome</keyword>
<comment type="caution">
    <text evidence="4">The sequence shown here is derived from an EMBL/GenBank/DDBJ whole genome shotgun (WGS) entry which is preliminary data.</text>
</comment>
<keyword evidence="3" id="KW-0413">Isomerase</keyword>
<dbReference type="EMBL" id="JOKH01000001">
    <property type="protein sequence ID" value="KEQ19706.1"/>
    <property type="molecule type" value="Genomic_DNA"/>
</dbReference>
<sequence>MTHTVLKEYQDGVLILTLNRPKKKNAFSREQWVAFTQALQEAQSDDSVAAVLLTGAGNDFSSGTDLNDFTTAMEPGEVHPFDACALALVEFDKPLIAAAKGIAIGGGATLLLHCDVVYVGESLRLRFPFTSLGLVPELASSYLLTTIVGQRKASEIMLRSEWINAERAAELDLVTEVCSDDTLYESALASAKDIAKWPVSSLVATKRLVKAARMTSLKQALADEKAEMERLGGSAENIEAVMAIFEKRDPDFTQFRKREEAEVEPA</sequence>
<dbReference type="RefSeq" id="WP_034833702.1">
    <property type="nucleotide sequence ID" value="NZ_JOKH01000001.1"/>
</dbReference>
<dbReference type="CDD" id="cd06558">
    <property type="entry name" value="crotonase-like"/>
    <property type="match status" value="1"/>
</dbReference>
<keyword evidence="5" id="KW-1185">Reference proteome</keyword>
<dbReference type="eggNOG" id="COG1024">
    <property type="taxonomic scope" value="Bacteria"/>
</dbReference>
<dbReference type="Proteomes" id="UP000028073">
    <property type="component" value="Unassembled WGS sequence"/>
</dbReference>
<evidence type="ECO:0000256" key="1">
    <source>
        <dbReference type="ARBA" id="ARBA00004275"/>
    </source>
</evidence>
<gene>
    <name evidence="4" type="ORF">GZ78_07465</name>
</gene>
<name>A0A081NMN3_9GAMM</name>
<dbReference type="AlphaFoldDB" id="A0A081NMN3"/>
<evidence type="ECO:0000313" key="4">
    <source>
        <dbReference type="EMBL" id="KEQ19706.1"/>
    </source>
</evidence>
<dbReference type="Gene3D" id="3.90.226.10">
    <property type="entry name" value="2-enoyl-CoA Hydratase, Chain A, domain 1"/>
    <property type="match status" value="1"/>
</dbReference>
<reference evidence="4 5" key="1">
    <citation type="submission" date="2014-06" db="EMBL/GenBank/DDBJ databases">
        <title>Whole Genome Sequences of Three Symbiotic Endozoicomonas Bacteria.</title>
        <authorList>
            <person name="Neave M.J."/>
            <person name="Apprill A."/>
            <person name="Voolstra C.R."/>
        </authorList>
    </citation>
    <scope>NUCLEOTIDE SEQUENCE [LARGE SCALE GENOMIC DNA]</scope>
    <source>
        <strain evidence="4 5">DSM 25634</strain>
    </source>
</reference>
<accession>A0A081NMN3</accession>
<dbReference type="PANTHER" id="PTHR43684:SF1">
    <property type="entry name" value="ENOYL-COA DELTA ISOMERASE 2"/>
    <property type="match status" value="1"/>
</dbReference>
<dbReference type="InterPro" id="IPR029045">
    <property type="entry name" value="ClpP/crotonase-like_dom_sf"/>
</dbReference>
<dbReference type="InterPro" id="IPR001753">
    <property type="entry name" value="Enoyl-CoA_hydra/iso"/>
</dbReference>
<protein>
    <submittedName>
        <fullName evidence="4">Enoyl-CoA hydratase</fullName>
    </submittedName>
</protein>
<evidence type="ECO:0000256" key="3">
    <source>
        <dbReference type="ARBA" id="ARBA00023235"/>
    </source>
</evidence>
<dbReference type="SUPFAM" id="SSF52096">
    <property type="entry name" value="ClpP/crotonase"/>
    <property type="match status" value="1"/>
</dbReference>
<dbReference type="GO" id="GO:0004165">
    <property type="term" value="F:delta(3)-delta(2)-enoyl-CoA isomerase activity"/>
    <property type="evidence" value="ECO:0007669"/>
    <property type="project" value="UniProtKB-ARBA"/>
</dbReference>
<proteinExistence type="predicted"/>
<dbReference type="Pfam" id="PF00378">
    <property type="entry name" value="ECH_1"/>
    <property type="match status" value="1"/>
</dbReference>
<evidence type="ECO:0000313" key="5">
    <source>
        <dbReference type="Proteomes" id="UP000028073"/>
    </source>
</evidence>